<dbReference type="Proteomes" id="UP000288805">
    <property type="component" value="Unassembled WGS sequence"/>
</dbReference>
<evidence type="ECO:0000313" key="4">
    <source>
        <dbReference type="Proteomes" id="UP000288805"/>
    </source>
</evidence>
<keyword evidence="2" id="KW-0472">Membrane</keyword>
<feature type="compositionally biased region" description="Low complexity" evidence="1">
    <location>
        <begin position="12"/>
        <end position="21"/>
    </location>
</feature>
<accession>A0A438DGA5</accession>
<name>A0A438DGA5_VITVI</name>
<feature type="transmembrane region" description="Helical" evidence="2">
    <location>
        <begin position="212"/>
        <end position="238"/>
    </location>
</feature>
<gene>
    <name evidence="3" type="ORF">CK203_081372</name>
</gene>
<evidence type="ECO:0000256" key="2">
    <source>
        <dbReference type="SAM" id="Phobius"/>
    </source>
</evidence>
<feature type="region of interest" description="Disordered" evidence="1">
    <location>
        <begin position="1"/>
        <end position="21"/>
    </location>
</feature>
<keyword evidence="2" id="KW-1133">Transmembrane helix</keyword>
<keyword evidence="2" id="KW-0812">Transmembrane</keyword>
<organism evidence="3 4">
    <name type="scientific">Vitis vinifera</name>
    <name type="common">Grape</name>
    <dbReference type="NCBI Taxonomy" id="29760"/>
    <lineage>
        <taxon>Eukaryota</taxon>
        <taxon>Viridiplantae</taxon>
        <taxon>Streptophyta</taxon>
        <taxon>Embryophyta</taxon>
        <taxon>Tracheophyta</taxon>
        <taxon>Spermatophyta</taxon>
        <taxon>Magnoliopsida</taxon>
        <taxon>eudicotyledons</taxon>
        <taxon>Gunneridae</taxon>
        <taxon>Pentapetalae</taxon>
        <taxon>rosids</taxon>
        <taxon>Vitales</taxon>
        <taxon>Vitaceae</taxon>
        <taxon>Viteae</taxon>
        <taxon>Vitis</taxon>
    </lineage>
</organism>
<proteinExistence type="predicted"/>
<feature type="compositionally biased region" description="Gly residues" evidence="1">
    <location>
        <begin position="1"/>
        <end position="11"/>
    </location>
</feature>
<protein>
    <submittedName>
        <fullName evidence="3">Uncharacterized protein</fullName>
    </submittedName>
</protein>
<evidence type="ECO:0000313" key="3">
    <source>
        <dbReference type="EMBL" id="RVW34459.1"/>
    </source>
</evidence>
<reference evidence="3 4" key="1">
    <citation type="journal article" date="2018" name="PLoS Genet.">
        <title>Population sequencing reveals clonal diversity and ancestral inbreeding in the grapevine cultivar Chardonnay.</title>
        <authorList>
            <person name="Roach M.J."/>
            <person name="Johnson D.L."/>
            <person name="Bohlmann J."/>
            <person name="van Vuuren H.J."/>
            <person name="Jones S.J."/>
            <person name="Pretorius I.S."/>
            <person name="Schmidt S.A."/>
            <person name="Borneman A.R."/>
        </authorList>
    </citation>
    <scope>NUCLEOTIDE SEQUENCE [LARGE SCALE GENOMIC DNA]</scope>
    <source>
        <strain evidence="4">cv. Chardonnay</strain>
        <tissue evidence="3">Leaf</tissue>
    </source>
</reference>
<comment type="caution">
    <text evidence="3">The sequence shown here is derived from an EMBL/GenBank/DDBJ whole genome shotgun (WGS) entry which is preliminary data.</text>
</comment>
<sequence>MERGVRGGLSGRLGPSSLRSDGLGRSGSLAFLSAPPLDACPATKTCWVAARTSSSSIEYLFARLNKSSIIVGGFLASDSKNGSADVLLVSSGAQVLSHESFGQQRIVANIERHELSIMHDMIEGIAGPIVCGKFWYEESPWRLVMNDMRVEGRGEHVVQPFADGANGWLVWRFLPACCTVRSGRAAQVVAAGGLGLPGSCRPSLVCIEFDNWIFYRVLLLFQDILILVLALSLLLGLLNADDKEALMLKPGCMNGFGKVWPSLLVTESVKIFPQTAPMLRPHVPGNPRSCQMDGRGGRGIITLRAADRDRGGGTWAMASCCDNVQDLLISVNDLDKRIRMAYVGRPDAFVEVVQMLCLCISCASP</sequence>
<dbReference type="AlphaFoldDB" id="A0A438DGA5"/>
<dbReference type="EMBL" id="QGNW01001641">
    <property type="protein sequence ID" value="RVW34459.1"/>
    <property type="molecule type" value="Genomic_DNA"/>
</dbReference>
<evidence type="ECO:0000256" key="1">
    <source>
        <dbReference type="SAM" id="MobiDB-lite"/>
    </source>
</evidence>